<keyword evidence="6" id="KW-0547">Nucleotide-binding</keyword>
<evidence type="ECO:0000256" key="4">
    <source>
        <dbReference type="ARBA" id="ARBA00016218"/>
    </source>
</evidence>
<sequence length="163" mass="17869">MRHRFLVALGSNVRHPRFGLPRQVLRAALAALEDAGLAVDAMSPIVDSAPLGPSSRHYANAAAVISTRLEPEEVLDLLQAIEHAFGRVRRGARWGARVLDLDIALWSGGSWFSERLVIPHPEFNDRRFAVAPAARIARAWRDPLTGLTVGQIEARLTRASPLS</sequence>
<evidence type="ECO:0000256" key="7">
    <source>
        <dbReference type="ARBA" id="ARBA00022777"/>
    </source>
</evidence>
<accession>A0A1B2A9C1</accession>
<dbReference type="EMBL" id="CP016591">
    <property type="protein sequence ID" value="ANY18678.1"/>
    <property type="molecule type" value="Genomic_DNA"/>
</dbReference>
<comment type="similarity">
    <text evidence="2">Belongs to the HPPK family.</text>
</comment>
<dbReference type="AlphaFoldDB" id="A0A1B2A9C1"/>
<comment type="pathway">
    <text evidence="1">Cofactor biosynthesis; tetrahydrofolate biosynthesis; 2-amino-4-hydroxy-6-hydroxymethyl-7,8-dihydropteridine diphosphate from 7,8-dihydroneopterin triphosphate: step 4/4.</text>
</comment>
<dbReference type="GO" id="GO:0003848">
    <property type="term" value="F:2-amino-4-hydroxy-6-hydroxymethyldihydropteridine diphosphokinase activity"/>
    <property type="evidence" value="ECO:0007669"/>
    <property type="project" value="UniProtKB-EC"/>
</dbReference>
<dbReference type="GO" id="GO:0046656">
    <property type="term" value="P:folic acid biosynthetic process"/>
    <property type="evidence" value="ECO:0007669"/>
    <property type="project" value="UniProtKB-KW"/>
</dbReference>
<dbReference type="EC" id="2.7.6.3" evidence="3"/>
<evidence type="ECO:0000259" key="13">
    <source>
        <dbReference type="Pfam" id="PF01288"/>
    </source>
</evidence>
<keyword evidence="8" id="KW-0067">ATP-binding</keyword>
<comment type="function">
    <text evidence="10">Catalyzes the transfer of pyrophosphate from adenosine triphosphate (ATP) to 6-hydroxymethyl-7,8-dihydropterin, an enzymatic step in folate biosynthesis pathway.</text>
</comment>
<dbReference type="STRING" id="692370.A6F68_00143"/>
<dbReference type="InterPro" id="IPR000550">
    <property type="entry name" value="Hppk"/>
</dbReference>
<reference evidence="14 15" key="1">
    <citation type="submission" date="2016-07" db="EMBL/GenBank/DDBJ databases">
        <title>Complete genome sequence of Altererythrobacter dongtanensis KCTC 22672, a type strain with esterase isolated from tidal flat.</title>
        <authorList>
            <person name="Cheng H."/>
            <person name="Wu Y.-H."/>
            <person name="Zhou P."/>
            <person name="Huo Y.-Y."/>
            <person name="Wang C.-S."/>
            <person name="Xu X.-W."/>
        </authorList>
    </citation>
    <scope>NUCLEOTIDE SEQUENCE [LARGE SCALE GENOMIC DNA]</scope>
    <source>
        <strain evidence="14 15">KCTC 22672</strain>
    </source>
</reference>
<keyword evidence="15" id="KW-1185">Reference proteome</keyword>
<dbReference type="KEGG" id="ado:A6F68_00143"/>
<dbReference type="CDD" id="cd00483">
    <property type="entry name" value="HPPK"/>
    <property type="match status" value="1"/>
</dbReference>
<keyword evidence="5 14" id="KW-0808">Transferase</keyword>
<evidence type="ECO:0000256" key="10">
    <source>
        <dbReference type="ARBA" id="ARBA00029409"/>
    </source>
</evidence>
<keyword evidence="7 14" id="KW-0418">Kinase</keyword>
<evidence type="ECO:0000256" key="6">
    <source>
        <dbReference type="ARBA" id="ARBA00022741"/>
    </source>
</evidence>
<dbReference type="GO" id="GO:0016301">
    <property type="term" value="F:kinase activity"/>
    <property type="evidence" value="ECO:0007669"/>
    <property type="project" value="UniProtKB-KW"/>
</dbReference>
<dbReference type="Gene3D" id="3.30.70.560">
    <property type="entry name" value="7,8-Dihydro-6-hydroxymethylpterin-pyrophosphokinase HPPK"/>
    <property type="match status" value="1"/>
</dbReference>
<keyword evidence="9" id="KW-0289">Folate biosynthesis</keyword>
<dbReference type="SUPFAM" id="SSF55083">
    <property type="entry name" value="6-hydroxymethyl-7,8-dihydropterin pyrophosphokinase, HPPK"/>
    <property type="match status" value="1"/>
</dbReference>
<dbReference type="GO" id="GO:0046654">
    <property type="term" value="P:tetrahydrofolate biosynthetic process"/>
    <property type="evidence" value="ECO:0007669"/>
    <property type="project" value="UniProtKB-UniPathway"/>
</dbReference>
<dbReference type="OrthoDB" id="9808041at2"/>
<dbReference type="PANTHER" id="PTHR43071:SF1">
    <property type="entry name" value="2-AMINO-4-HYDROXY-6-HYDROXYMETHYLDIHYDROPTERIDINE PYROPHOSPHOKINASE"/>
    <property type="match status" value="1"/>
</dbReference>
<evidence type="ECO:0000256" key="11">
    <source>
        <dbReference type="ARBA" id="ARBA00029766"/>
    </source>
</evidence>
<evidence type="ECO:0000313" key="14">
    <source>
        <dbReference type="EMBL" id="ANY18678.1"/>
    </source>
</evidence>
<proteinExistence type="inferred from homology"/>
<evidence type="ECO:0000256" key="12">
    <source>
        <dbReference type="ARBA" id="ARBA00033413"/>
    </source>
</evidence>
<evidence type="ECO:0000256" key="3">
    <source>
        <dbReference type="ARBA" id="ARBA00013253"/>
    </source>
</evidence>
<dbReference type="GO" id="GO:0005524">
    <property type="term" value="F:ATP binding"/>
    <property type="evidence" value="ECO:0007669"/>
    <property type="project" value="UniProtKB-KW"/>
</dbReference>
<evidence type="ECO:0000256" key="9">
    <source>
        <dbReference type="ARBA" id="ARBA00022909"/>
    </source>
</evidence>
<dbReference type="PANTHER" id="PTHR43071">
    <property type="entry name" value="2-AMINO-4-HYDROXY-6-HYDROXYMETHYLDIHYDROPTERIDINE PYROPHOSPHOKINASE"/>
    <property type="match status" value="1"/>
</dbReference>
<feature type="domain" description="7,8-dihydro-6-hydroxymethylpterin-pyrophosphokinase" evidence="13">
    <location>
        <begin position="7"/>
        <end position="137"/>
    </location>
</feature>
<evidence type="ECO:0000256" key="2">
    <source>
        <dbReference type="ARBA" id="ARBA00005810"/>
    </source>
</evidence>
<dbReference type="RefSeq" id="WP_067674937.1">
    <property type="nucleotide sequence ID" value="NZ_CP016591.1"/>
</dbReference>
<dbReference type="Pfam" id="PF01288">
    <property type="entry name" value="HPPK"/>
    <property type="match status" value="1"/>
</dbReference>
<organism evidence="14 15">
    <name type="scientific">Tsuneonella dongtanensis</name>
    <dbReference type="NCBI Taxonomy" id="692370"/>
    <lineage>
        <taxon>Bacteria</taxon>
        <taxon>Pseudomonadati</taxon>
        <taxon>Pseudomonadota</taxon>
        <taxon>Alphaproteobacteria</taxon>
        <taxon>Sphingomonadales</taxon>
        <taxon>Erythrobacteraceae</taxon>
        <taxon>Tsuneonella</taxon>
    </lineage>
</organism>
<evidence type="ECO:0000256" key="8">
    <source>
        <dbReference type="ARBA" id="ARBA00022840"/>
    </source>
</evidence>
<dbReference type="Proteomes" id="UP000092932">
    <property type="component" value="Chromosome"/>
</dbReference>
<dbReference type="NCBIfam" id="TIGR01498">
    <property type="entry name" value="folK"/>
    <property type="match status" value="1"/>
</dbReference>
<dbReference type="UniPathway" id="UPA00077">
    <property type="reaction ID" value="UER00155"/>
</dbReference>
<evidence type="ECO:0000256" key="1">
    <source>
        <dbReference type="ARBA" id="ARBA00005051"/>
    </source>
</evidence>
<protein>
    <recommendedName>
        <fullName evidence="4">2-amino-4-hydroxy-6-hydroxymethyldihydropteridine pyrophosphokinase</fullName>
        <ecNumber evidence="3">2.7.6.3</ecNumber>
    </recommendedName>
    <alternativeName>
        <fullName evidence="11">6-hydroxymethyl-7,8-dihydropterin pyrophosphokinase</fullName>
    </alternativeName>
    <alternativeName>
        <fullName evidence="12">7,8-dihydro-6-hydroxymethylpterin-pyrophosphokinase</fullName>
    </alternativeName>
</protein>
<name>A0A1B2A9C1_9SPHN</name>
<evidence type="ECO:0000256" key="5">
    <source>
        <dbReference type="ARBA" id="ARBA00022679"/>
    </source>
</evidence>
<dbReference type="InterPro" id="IPR035907">
    <property type="entry name" value="Hppk_sf"/>
</dbReference>
<gene>
    <name evidence="14" type="primary">folK</name>
    <name evidence="14" type="ORF">A6F68_00143</name>
</gene>
<evidence type="ECO:0000313" key="15">
    <source>
        <dbReference type="Proteomes" id="UP000092932"/>
    </source>
</evidence>